<protein>
    <submittedName>
        <fullName evidence="2">Membrane protein</fullName>
    </submittedName>
</protein>
<dbReference type="OrthoDB" id="7032679at2"/>
<dbReference type="PANTHER" id="PTHR38775">
    <property type="entry name" value="INNER MEMBRANE PROTEIN-RELATED"/>
    <property type="match status" value="1"/>
</dbReference>
<sequence>MKALWGLGKALTVVFWWVVLVNLLMPADKPFHQLINLAGAMLLVLHVLEVLMFNGRLRERSHRWFDRLQILLVGIFHIQSIPAPRQEAGHA</sequence>
<comment type="caution">
    <text evidence="2">The sequence shown here is derived from an EMBL/GenBank/DDBJ whole genome shotgun (WGS) entry which is preliminary data.</text>
</comment>
<evidence type="ECO:0000256" key="1">
    <source>
        <dbReference type="SAM" id="Phobius"/>
    </source>
</evidence>
<dbReference type="EMBL" id="RJUR01000012">
    <property type="protein sequence ID" value="ROQ51451.1"/>
    <property type="molecule type" value="Genomic_DNA"/>
</dbReference>
<dbReference type="PANTHER" id="PTHR38775:SF1">
    <property type="entry name" value="INNER MEMBRANE PROTEIN"/>
    <property type="match status" value="1"/>
</dbReference>
<organism evidence="2 3">
    <name type="scientific">Pseudomonas putida</name>
    <name type="common">Arthrobacter siderocapsulatus</name>
    <dbReference type="NCBI Taxonomy" id="303"/>
    <lineage>
        <taxon>Bacteria</taxon>
        <taxon>Pseudomonadati</taxon>
        <taxon>Pseudomonadota</taxon>
        <taxon>Gammaproteobacteria</taxon>
        <taxon>Pseudomonadales</taxon>
        <taxon>Pseudomonadaceae</taxon>
        <taxon>Pseudomonas</taxon>
    </lineage>
</organism>
<keyword evidence="1" id="KW-0472">Membrane</keyword>
<gene>
    <name evidence="2" type="ORF">EDF85_1918</name>
</gene>
<keyword evidence="1" id="KW-1133">Transmembrane helix</keyword>
<dbReference type="AlphaFoldDB" id="A0A9X8EHW1"/>
<name>A0A9X8EHW1_PSEPU</name>
<dbReference type="GeneID" id="87482718"/>
<dbReference type="Proteomes" id="UP000269115">
    <property type="component" value="Unassembled WGS sequence"/>
</dbReference>
<evidence type="ECO:0000313" key="3">
    <source>
        <dbReference type="Proteomes" id="UP000269115"/>
    </source>
</evidence>
<feature type="transmembrane region" description="Helical" evidence="1">
    <location>
        <begin position="7"/>
        <end position="25"/>
    </location>
</feature>
<proteinExistence type="predicted"/>
<accession>A0A9X8EHW1</accession>
<dbReference type="InterPro" id="IPR009525">
    <property type="entry name" value="DUF1145"/>
</dbReference>
<evidence type="ECO:0000313" key="2">
    <source>
        <dbReference type="EMBL" id="ROQ51451.1"/>
    </source>
</evidence>
<dbReference type="Pfam" id="PF06611">
    <property type="entry name" value="DUF1145"/>
    <property type="match status" value="1"/>
</dbReference>
<feature type="transmembrane region" description="Helical" evidence="1">
    <location>
        <begin position="31"/>
        <end position="53"/>
    </location>
</feature>
<reference evidence="2 3" key="1">
    <citation type="submission" date="2018-11" db="EMBL/GenBank/DDBJ databases">
        <title>Genomic analyses of the natural microbiome of Caenorhabditis elegans.</title>
        <authorList>
            <person name="Samuel B."/>
        </authorList>
    </citation>
    <scope>NUCLEOTIDE SEQUENCE [LARGE SCALE GENOMIC DNA]</scope>
    <source>
        <strain evidence="2 3">BIGb0473</strain>
    </source>
</reference>
<dbReference type="RefSeq" id="WP_043862627.1">
    <property type="nucleotide sequence ID" value="NZ_LKGZ01000012.1"/>
</dbReference>
<keyword evidence="1" id="KW-0812">Transmembrane</keyword>